<dbReference type="PANTHER" id="PTHR46806:SF5">
    <property type="entry name" value="F5_8 TYPE C DOMAIN-CONTAINING PROTEIN"/>
    <property type="match status" value="1"/>
</dbReference>
<dbReference type="InterPro" id="IPR050633">
    <property type="entry name" value="Neuropilin_MCO_CoagFactor"/>
</dbReference>
<dbReference type="InterPro" id="IPR008979">
    <property type="entry name" value="Galactose-bd-like_sf"/>
</dbReference>
<evidence type="ECO:0000256" key="5">
    <source>
        <dbReference type="ARBA" id="ARBA00022889"/>
    </source>
</evidence>
<dbReference type="Pfam" id="PF02210">
    <property type="entry name" value="Laminin_G_2"/>
    <property type="match status" value="2"/>
</dbReference>
<dbReference type="PROSITE" id="PS50022">
    <property type="entry name" value="FA58C_3"/>
    <property type="match status" value="2"/>
</dbReference>
<dbReference type="GO" id="GO:0012505">
    <property type="term" value="C:endomembrane system"/>
    <property type="evidence" value="ECO:0007669"/>
    <property type="project" value="UniProtKB-SubCell"/>
</dbReference>
<comment type="subcellular location">
    <subcellularLocation>
        <location evidence="1">Endomembrane system</location>
        <topology evidence="1">Peripheral membrane protein</topology>
    </subcellularLocation>
    <subcellularLocation>
        <location evidence="2">Secreted</location>
    </subcellularLocation>
</comment>
<dbReference type="SUPFAM" id="SSF49785">
    <property type="entry name" value="Galactose-binding domain-like"/>
    <property type="match status" value="2"/>
</dbReference>
<dbReference type="GO" id="GO:0005576">
    <property type="term" value="C:extracellular region"/>
    <property type="evidence" value="ECO:0007669"/>
    <property type="project" value="UniProtKB-SubCell"/>
</dbReference>
<dbReference type="PROSITE" id="PS50025">
    <property type="entry name" value="LAM_G_DOMAIN"/>
    <property type="match status" value="1"/>
</dbReference>
<evidence type="ECO:0000256" key="8">
    <source>
        <dbReference type="PROSITE-ProRule" id="PRU00122"/>
    </source>
</evidence>
<protein>
    <submittedName>
        <fullName evidence="11">(California timema) hypothetical protein</fullName>
    </submittedName>
</protein>
<evidence type="ECO:0000256" key="3">
    <source>
        <dbReference type="ARBA" id="ARBA00022525"/>
    </source>
</evidence>
<dbReference type="CDD" id="cd00057">
    <property type="entry name" value="FA58C"/>
    <property type="match status" value="1"/>
</dbReference>
<proteinExistence type="predicted"/>
<dbReference type="Gene3D" id="2.60.120.200">
    <property type="match status" value="2"/>
</dbReference>
<feature type="domain" description="F5/8 type C" evidence="9">
    <location>
        <begin position="102"/>
        <end position="209"/>
    </location>
</feature>
<evidence type="ECO:0000256" key="2">
    <source>
        <dbReference type="ARBA" id="ARBA00004613"/>
    </source>
</evidence>
<keyword evidence="3" id="KW-0964">Secreted</keyword>
<name>A0A7R9P6Z9_TIMCA</name>
<evidence type="ECO:0000256" key="7">
    <source>
        <dbReference type="ARBA" id="ARBA00023157"/>
    </source>
</evidence>
<evidence type="ECO:0000256" key="6">
    <source>
        <dbReference type="ARBA" id="ARBA00023136"/>
    </source>
</evidence>
<comment type="caution">
    <text evidence="8">Lacks conserved residue(s) required for the propagation of feature annotation.</text>
</comment>
<dbReference type="GO" id="GO:0005886">
    <property type="term" value="C:plasma membrane"/>
    <property type="evidence" value="ECO:0007669"/>
    <property type="project" value="TreeGrafter"/>
</dbReference>
<reference evidence="11" key="1">
    <citation type="submission" date="2020-11" db="EMBL/GenBank/DDBJ databases">
        <authorList>
            <person name="Tran Van P."/>
        </authorList>
    </citation>
    <scope>NUCLEOTIDE SEQUENCE</scope>
</reference>
<evidence type="ECO:0000256" key="4">
    <source>
        <dbReference type="ARBA" id="ARBA00022536"/>
    </source>
</evidence>
<keyword evidence="6" id="KW-0472">Membrane</keyword>
<evidence type="ECO:0000259" key="10">
    <source>
        <dbReference type="PROSITE" id="PS50025"/>
    </source>
</evidence>
<feature type="domain" description="Laminin G" evidence="10">
    <location>
        <begin position="213"/>
        <end position="392"/>
    </location>
</feature>
<dbReference type="CDD" id="cd00110">
    <property type="entry name" value="LamG"/>
    <property type="match status" value="1"/>
</dbReference>
<dbReference type="EMBL" id="OE180851">
    <property type="protein sequence ID" value="CAD7572107.1"/>
    <property type="molecule type" value="Genomic_DNA"/>
</dbReference>
<organism evidence="11">
    <name type="scientific">Timema californicum</name>
    <name type="common">California timema</name>
    <name type="synonym">Walking stick</name>
    <dbReference type="NCBI Taxonomy" id="61474"/>
    <lineage>
        <taxon>Eukaryota</taxon>
        <taxon>Metazoa</taxon>
        <taxon>Ecdysozoa</taxon>
        <taxon>Arthropoda</taxon>
        <taxon>Hexapoda</taxon>
        <taxon>Insecta</taxon>
        <taxon>Pterygota</taxon>
        <taxon>Neoptera</taxon>
        <taxon>Polyneoptera</taxon>
        <taxon>Phasmatodea</taxon>
        <taxon>Timematodea</taxon>
        <taxon>Timematoidea</taxon>
        <taxon>Timematidae</taxon>
        <taxon>Timema</taxon>
    </lineage>
</organism>
<dbReference type="GO" id="GO:0007155">
    <property type="term" value="P:cell adhesion"/>
    <property type="evidence" value="ECO:0007669"/>
    <property type="project" value="UniProtKB-KW"/>
</dbReference>
<feature type="domain" description="F5/8 type C" evidence="9">
    <location>
        <begin position="1"/>
        <end position="64"/>
    </location>
</feature>
<sequence>MVPLGGNAWTAQSSDFGQYLVIDLGQVRNITEIATQGRPFSSEYVMEYAISYGTNGLDYADYKEPGGNTKRLHICLTLSLTTSSCSLLFLVSSISLVAGQLAWTPEESTYYHFLTINLDGPKQIHSIATQGREGTSEYVTEYIVQYSNDGEGWLSYTSALGEPEMFKGNINGDSIRKNSFEVPIIAQWVRINPTRWRDRISLRVELYGCDYVADNLYFNGTALVRWDLMRDPISATRESIRFRLKTTAANGVLIYSRGTQGDYVALQLRDNRLLLNIDLGAGIMTSLSVGSLLDDNIWHDVVISRNRRDIVFSVDRVVIRGRVKGEFYRLNLNRGVELEEVNPHLRGGRVENHLGKTTPSSPDRDSNLDLPVLSSRAQHDKRLFLDDGKIKVDLVTSGNPRTILDNYDETFNDGRWHTVILSIETNSLILNVDNRPMKTVRLLSMTTGTVYMVGGMYQSLLYY</sequence>
<evidence type="ECO:0000313" key="11">
    <source>
        <dbReference type="EMBL" id="CAD7572107.1"/>
    </source>
</evidence>
<dbReference type="Pfam" id="PF00754">
    <property type="entry name" value="F5_F8_type_C"/>
    <property type="match status" value="2"/>
</dbReference>
<dbReference type="SUPFAM" id="SSF49899">
    <property type="entry name" value="Concanavalin A-like lectins/glucanases"/>
    <property type="match status" value="2"/>
</dbReference>
<dbReference type="PANTHER" id="PTHR46806">
    <property type="entry name" value="F5/8 TYPE C DOMAIN-CONTAINING PROTEIN"/>
    <property type="match status" value="1"/>
</dbReference>
<dbReference type="SMART" id="SM00231">
    <property type="entry name" value="FA58C"/>
    <property type="match status" value="1"/>
</dbReference>
<keyword evidence="4" id="KW-0245">EGF-like domain</keyword>
<evidence type="ECO:0000259" key="9">
    <source>
        <dbReference type="PROSITE" id="PS50022"/>
    </source>
</evidence>
<gene>
    <name evidence="11" type="ORF">TCMB3V08_LOCUS4764</name>
</gene>
<dbReference type="PROSITE" id="PS01285">
    <property type="entry name" value="FA58C_1"/>
    <property type="match status" value="2"/>
</dbReference>
<dbReference type="InterPro" id="IPR013320">
    <property type="entry name" value="ConA-like_dom_sf"/>
</dbReference>
<keyword evidence="5" id="KW-0130">Cell adhesion</keyword>
<dbReference type="SMART" id="SM00282">
    <property type="entry name" value="LamG"/>
    <property type="match status" value="1"/>
</dbReference>
<dbReference type="AlphaFoldDB" id="A0A7R9P6Z9"/>
<keyword evidence="7" id="KW-1015">Disulfide bond</keyword>
<dbReference type="InterPro" id="IPR000421">
    <property type="entry name" value="FA58C"/>
</dbReference>
<accession>A0A7R9P6Z9</accession>
<dbReference type="GO" id="GO:0038023">
    <property type="term" value="F:signaling receptor activity"/>
    <property type="evidence" value="ECO:0007669"/>
    <property type="project" value="TreeGrafter"/>
</dbReference>
<dbReference type="InterPro" id="IPR001791">
    <property type="entry name" value="Laminin_G"/>
</dbReference>
<dbReference type="PROSITE" id="PS01286">
    <property type="entry name" value="FA58C_2"/>
    <property type="match status" value="1"/>
</dbReference>
<evidence type="ECO:0000256" key="1">
    <source>
        <dbReference type="ARBA" id="ARBA00004184"/>
    </source>
</evidence>
<dbReference type="FunFam" id="2.60.120.260:FF:000016">
    <property type="entry name" value="Contactin-associated protein-like 4 isoform 1"/>
    <property type="match status" value="1"/>
</dbReference>
<dbReference type="Gene3D" id="2.60.120.260">
    <property type="entry name" value="Galactose-binding domain-like"/>
    <property type="match status" value="2"/>
</dbReference>